<dbReference type="Pfam" id="PF00126">
    <property type="entry name" value="HTH_1"/>
    <property type="match status" value="1"/>
</dbReference>
<gene>
    <name evidence="9" type="ORF">GGQ67_000105</name>
</gene>
<evidence type="ECO:0000256" key="4">
    <source>
        <dbReference type="ARBA" id="ARBA00023163"/>
    </source>
</evidence>
<dbReference type="PRINTS" id="PR00039">
    <property type="entry name" value="HTHLYSR"/>
</dbReference>
<dbReference type="RefSeq" id="WP_183898233.1">
    <property type="nucleotide sequence ID" value="NZ_JACIDW010000001.1"/>
</dbReference>
<dbReference type="InterPro" id="IPR036390">
    <property type="entry name" value="WH_DNA-bd_sf"/>
</dbReference>
<dbReference type="CDD" id="cd08414">
    <property type="entry name" value="PBP2_LTTR_aromatics_like"/>
    <property type="match status" value="1"/>
</dbReference>
<evidence type="ECO:0000256" key="6">
    <source>
        <dbReference type="ARBA" id="ARBA00067332"/>
    </source>
</evidence>
<keyword evidence="10" id="KW-1185">Reference proteome</keyword>
<dbReference type="AlphaFoldDB" id="A0A7W6G924"/>
<comment type="similarity">
    <text evidence="1">Belongs to the LysR transcriptional regulatory family.</text>
</comment>
<evidence type="ECO:0000256" key="1">
    <source>
        <dbReference type="ARBA" id="ARBA00009437"/>
    </source>
</evidence>
<evidence type="ECO:0000256" key="7">
    <source>
        <dbReference type="ARBA" id="ARBA00083243"/>
    </source>
</evidence>
<dbReference type="Pfam" id="PF03466">
    <property type="entry name" value="LysR_substrate"/>
    <property type="match status" value="1"/>
</dbReference>
<dbReference type="SUPFAM" id="SSF46785">
    <property type="entry name" value="Winged helix' DNA-binding domain"/>
    <property type="match status" value="1"/>
</dbReference>
<dbReference type="PANTHER" id="PTHR30346">
    <property type="entry name" value="TRANSCRIPTIONAL DUAL REGULATOR HCAR-RELATED"/>
    <property type="match status" value="1"/>
</dbReference>
<dbReference type="SUPFAM" id="SSF53850">
    <property type="entry name" value="Periplasmic binding protein-like II"/>
    <property type="match status" value="1"/>
</dbReference>
<dbReference type="InterPro" id="IPR036388">
    <property type="entry name" value="WH-like_DNA-bd_sf"/>
</dbReference>
<reference evidence="9 10" key="1">
    <citation type="submission" date="2020-08" db="EMBL/GenBank/DDBJ databases">
        <title>Genomic Encyclopedia of Type Strains, Phase IV (KMG-IV): sequencing the most valuable type-strain genomes for metagenomic binning, comparative biology and taxonomic classification.</title>
        <authorList>
            <person name="Goeker M."/>
        </authorList>
    </citation>
    <scope>NUCLEOTIDE SEQUENCE [LARGE SCALE GENOMIC DNA]</scope>
    <source>
        <strain evidence="9 10">DSM 26575</strain>
    </source>
</reference>
<feature type="domain" description="HTH lysR-type" evidence="8">
    <location>
        <begin position="15"/>
        <end position="72"/>
    </location>
</feature>
<evidence type="ECO:0000313" key="10">
    <source>
        <dbReference type="Proteomes" id="UP000582090"/>
    </source>
</evidence>
<evidence type="ECO:0000256" key="2">
    <source>
        <dbReference type="ARBA" id="ARBA00023015"/>
    </source>
</evidence>
<dbReference type="EMBL" id="JACIDW010000001">
    <property type="protein sequence ID" value="MBB3962487.1"/>
    <property type="molecule type" value="Genomic_DNA"/>
</dbReference>
<keyword evidence="3 9" id="KW-0238">DNA-binding</keyword>
<accession>A0A7W6G924</accession>
<dbReference type="InterPro" id="IPR005119">
    <property type="entry name" value="LysR_subst-bd"/>
</dbReference>
<organism evidence="9 10">
    <name type="scientific">Rhizobium metallidurans</name>
    <dbReference type="NCBI Taxonomy" id="1265931"/>
    <lineage>
        <taxon>Bacteria</taxon>
        <taxon>Pseudomonadati</taxon>
        <taxon>Pseudomonadota</taxon>
        <taxon>Alphaproteobacteria</taxon>
        <taxon>Hyphomicrobiales</taxon>
        <taxon>Rhizobiaceae</taxon>
        <taxon>Rhizobium/Agrobacterium group</taxon>
        <taxon>Rhizobium</taxon>
    </lineage>
</organism>
<dbReference type="GO" id="GO:0003700">
    <property type="term" value="F:DNA-binding transcription factor activity"/>
    <property type="evidence" value="ECO:0007669"/>
    <property type="project" value="InterPro"/>
</dbReference>
<dbReference type="GO" id="GO:0032993">
    <property type="term" value="C:protein-DNA complex"/>
    <property type="evidence" value="ECO:0007669"/>
    <property type="project" value="TreeGrafter"/>
</dbReference>
<dbReference type="PANTHER" id="PTHR30346:SF30">
    <property type="entry name" value="SMALL NEUTRAL PROTEASE REGULATORY PROTEIN"/>
    <property type="match status" value="1"/>
</dbReference>
<evidence type="ECO:0000259" key="8">
    <source>
        <dbReference type="PROSITE" id="PS50931"/>
    </source>
</evidence>
<protein>
    <recommendedName>
        <fullName evidence="6">HTH-type transcriptional regulator TtuA</fullName>
    </recommendedName>
    <alternativeName>
        <fullName evidence="7">Tartrate utilization transcriptional regulator</fullName>
    </alternativeName>
</protein>
<dbReference type="InterPro" id="IPR000847">
    <property type="entry name" value="LysR_HTH_N"/>
</dbReference>
<keyword evidence="2" id="KW-0805">Transcription regulation</keyword>
<evidence type="ECO:0000313" key="9">
    <source>
        <dbReference type="EMBL" id="MBB3962487.1"/>
    </source>
</evidence>
<evidence type="ECO:0000256" key="5">
    <source>
        <dbReference type="ARBA" id="ARBA00054626"/>
    </source>
</evidence>
<evidence type="ECO:0000256" key="3">
    <source>
        <dbReference type="ARBA" id="ARBA00023125"/>
    </source>
</evidence>
<keyword evidence="4" id="KW-0804">Transcription</keyword>
<dbReference type="GO" id="GO:0003677">
    <property type="term" value="F:DNA binding"/>
    <property type="evidence" value="ECO:0007669"/>
    <property type="project" value="UniProtKB-KW"/>
</dbReference>
<comment type="caution">
    <text evidence="9">The sequence shown here is derived from an EMBL/GenBank/DDBJ whole genome shotgun (WGS) entry which is preliminary data.</text>
</comment>
<dbReference type="FunFam" id="1.10.10.10:FF:000001">
    <property type="entry name" value="LysR family transcriptional regulator"/>
    <property type="match status" value="1"/>
</dbReference>
<proteinExistence type="inferred from homology"/>
<comment type="function">
    <text evidence="5">Transcriptional regulator of the ttuABCDE tartrate utilization operon.</text>
</comment>
<dbReference type="PROSITE" id="PS50931">
    <property type="entry name" value="HTH_LYSR"/>
    <property type="match status" value="1"/>
</dbReference>
<dbReference type="Proteomes" id="UP000582090">
    <property type="component" value="Unassembled WGS sequence"/>
</dbReference>
<dbReference type="Gene3D" id="1.10.10.10">
    <property type="entry name" value="Winged helix-like DNA-binding domain superfamily/Winged helix DNA-binding domain"/>
    <property type="match status" value="1"/>
</dbReference>
<sequence length="309" mass="33729">MTNPNSRRSSRNPTFELRHLKYFVALVEERNFERAAARLGIAQPGLSQQIMALEEILGTSLLDRTRRSVHLTQSGQVLYDEAMKILAQADVAMAAVNRISRGETGRVSIGYVASAAYSGAVVQSIKAYKRDHPGVEIDLTEMELRKQLARIVEGLLDFAFIRGPAPIPDGLATHIIRREPIMLMAPDGHPLTLERSTANLAALAGEMFLTPQQPRDVGFHGTTYAACKEAGFEPNIDSTSWDFTGIGSMVAIGAGVAVVPKSLECVRLPGIRYVPLPHTNVTSDLVVAYRKTEASPAVRAFIAHSKRNL</sequence>
<dbReference type="Gene3D" id="3.40.190.10">
    <property type="entry name" value="Periplasmic binding protein-like II"/>
    <property type="match status" value="2"/>
</dbReference>
<name>A0A7W6G924_9HYPH</name>